<proteinExistence type="predicted"/>
<reference evidence="3" key="1">
    <citation type="submission" date="2023-07" db="EMBL/GenBank/DDBJ databases">
        <authorList>
            <person name="Luz R."/>
            <person name="Cordeiro R."/>
            <person name="Fonseca A."/>
            <person name="Goncalves V."/>
        </authorList>
    </citation>
    <scope>NUCLEOTIDE SEQUENCE [LARGE SCALE GENOMIC DNA]</scope>
    <source>
        <strain evidence="3">BACA0444</strain>
    </source>
</reference>
<gene>
    <name evidence="2" type="ORF">RIF25_07780</name>
</gene>
<protein>
    <submittedName>
        <fullName evidence="2">FAD-dependent monooxygenase</fullName>
    </submittedName>
</protein>
<dbReference type="EMBL" id="JAVMIP010000005">
    <property type="protein sequence ID" value="MDS3860711.1"/>
    <property type="molecule type" value="Genomic_DNA"/>
</dbReference>
<evidence type="ECO:0000313" key="2">
    <source>
        <dbReference type="EMBL" id="MDS3860711.1"/>
    </source>
</evidence>
<organism evidence="2 3">
    <name type="scientific">Pseudocalidococcus azoricus BACA0444</name>
    <dbReference type="NCBI Taxonomy" id="2918990"/>
    <lineage>
        <taxon>Bacteria</taxon>
        <taxon>Bacillati</taxon>
        <taxon>Cyanobacteriota</taxon>
        <taxon>Cyanophyceae</taxon>
        <taxon>Acaryochloridales</taxon>
        <taxon>Thermosynechococcaceae</taxon>
        <taxon>Pseudocalidococcus</taxon>
        <taxon>Pseudocalidococcus azoricus</taxon>
    </lineage>
</organism>
<evidence type="ECO:0000259" key="1">
    <source>
        <dbReference type="Pfam" id="PF01494"/>
    </source>
</evidence>
<keyword evidence="2" id="KW-0503">Monooxygenase</keyword>
<comment type="caution">
    <text evidence="2">The sequence shown here is derived from an EMBL/GenBank/DDBJ whole genome shotgun (WGS) entry which is preliminary data.</text>
</comment>
<dbReference type="InterPro" id="IPR002938">
    <property type="entry name" value="FAD-bd"/>
</dbReference>
<dbReference type="RefSeq" id="WP_322877978.1">
    <property type="nucleotide sequence ID" value="NZ_JAVMIP010000005.1"/>
</dbReference>
<dbReference type="AlphaFoldDB" id="A0AAE4JW60"/>
<evidence type="ECO:0000313" key="3">
    <source>
        <dbReference type="Proteomes" id="UP001268256"/>
    </source>
</evidence>
<dbReference type="Pfam" id="PF01494">
    <property type="entry name" value="FAD_binding_3"/>
    <property type="match status" value="1"/>
</dbReference>
<keyword evidence="2" id="KW-0560">Oxidoreductase</keyword>
<dbReference type="PANTHER" id="PTHR43422:SF3">
    <property type="entry name" value="THIAMINE THIAZOLE SYNTHASE"/>
    <property type="match status" value="1"/>
</dbReference>
<dbReference type="SUPFAM" id="SSF51905">
    <property type="entry name" value="FAD/NAD(P)-binding domain"/>
    <property type="match status" value="1"/>
</dbReference>
<dbReference type="InterPro" id="IPR036188">
    <property type="entry name" value="FAD/NAD-bd_sf"/>
</dbReference>
<dbReference type="PANTHER" id="PTHR43422">
    <property type="entry name" value="THIAMINE THIAZOLE SYNTHASE"/>
    <property type="match status" value="1"/>
</dbReference>
<dbReference type="GO" id="GO:0004497">
    <property type="term" value="F:monooxygenase activity"/>
    <property type="evidence" value="ECO:0007669"/>
    <property type="project" value="UniProtKB-KW"/>
</dbReference>
<accession>A0AAE4JW60</accession>
<dbReference type="GO" id="GO:0071949">
    <property type="term" value="F:FAD binding"/>
    <property type="evidence" value="ECO:0007669"/>
    <property type="project" value="InterPro"/>
</dbReference>
<dbReference type="Gene3D" id="3.50.50.60">
    <property type="entry name" value="FAD/NAD(P)-binding domain"/>
    <property type="match status" value="1"/>
</dbReference>
<dbReference type="Proteomes" id="UP001268256">
    <property type="component" value="Unassembled WGS sequence"/>
</dbReference>
<keyword evidence="3" id="KW-1185">Reference proteome</keyword>
<feature type="domain" description="FAD-binding" evidence="1">
    <location>
        <begin position="12"/>
        <end position="355"/>
    </location>
</feature>
<name>A0AAE4JW60_9CYAN</name>
<sequence>MVQASSTLGRHAVVVGGSMAGLLTTRILSGYFEQVTILERDRFPTEAPAPRKGLPQCTQLHILLTRGRQIMEDLFPGLESDLIDAGAAVLDMGADVEWMNPFGWTARFPSGFKALSFSRYILDWLIHRRLSEFSNIQILEASYVTGLLTNSDKTAVTGAIVRRREGEHSEQVQQEELSADLVIDASGYSSQAPKWLKAIGYDAPEETVITTSMGYASRLYEIPADFQEDWKGVYIQADPPKRTSMGVLYPIENNRWIVGVCGTAPNRPSTNEAEFLEALRNLPSPHIYNAVKDAKPATAIGIYHPPGNRLRHYERLSRQPQGFIALGDSVCSFTPIYGQGMTVAALGAVLLQQCLQETALTELPSRFQKELARVNVTPWIAATSQDAKYPSVKGLTQPPSLPEKAIGWYMDRLIQLTTKEPQVTLVLFNVFHMVQSSGALLQPSILFRVIQQLLTRSLSRKSSKIQVSTSSITSR</sequence>